<keyword evidence="3" id="KW-0378">Hydrolase</keyword>
<protein>
    <recommendedName>
        <fullName evidence="1">Peptidase M20 domain-containing protein 2</fullName>
    </recommendedName>
</protein>
<dbReference type="SUPFAM" id="SSF53187">
    <property type="entry name" value="Zn-dependent exopeptidases"/>
    <property type="match status" value="1"/>
</dbReference>
<dbReference type="InterPro" id="IPR011650">
    <property type="entry name" value="Peptidase_M20_dimer"/>
</dbReference>
<proteinExistence type="inferred from homology"/>
<dbReference type="PIRSF" id="PIRSF037226">
    <property type="entry name" value="Amidohydrolase_ACY1L2_prd"/>
    <property type="match status" value="1"/>
</dbReference>
<comment type="similarity">
    <text evidence="1">Belongs to the peptidase M20A family.</text>
</comment>
<dbReference type="InterPro" id="IPR002933">
    <property type="entry name" value="Peptidase_M20"/>
</dbReference>
<evidence type="ECO:0000259" key="2">
    <source>
        <dbReference type="Pfam" id="PF07687"/>
    </source>
</evidence>
<dbReference type="RefSeq" id="WP_133956409.1">
    <property type="nucleotide sequence ID" value="NZ_SORI01000003.1"/>
</dbReference>
<dbReference type="AlphaFoldDB" id="A0A4R8MG34"/>
<dbReference type="Proteomes" id="UP000295066">
    <property type="component" value="Unassembled WGS sequence"/>
</dbReference>
<gene>
    <name evidence="3" type="ORF">C8D99_10355</name>
</gene>
<name>A0A4R8MG34_9BACT</name>
<evidence type="ECO:0000313" key="4">
    <source>
        <dbReference type="Proteomes" id="UP000295066"/>
    </source>
</evidence>
<dbReference type="PANTHER" id="PTHR30575">
    <property type="entry name" value="PEPTIDASE M20"/>
    <property type="match status" value="1"/>
</dbReference>
<dbReference type="InterPro" id="IPR036264">
    <property type="entry name" value="Bact_exopeptidase_dim_dom"/>
</dbReference>
<dbReference type="InterPro" id="IPR017144">
    <property type="entry name" value="Xaa-Arg_dipeptidase"/>
</dbReference>
<comment type="caution">
    <text evidence="3">The sequence shown here is derived from an EMBL/GenBank/DDBJ whole genome shotgun (WGS) entry which is preliminary data.</text>
</comment>
<dbReference type="Gene3D" id="3.30.70.360">
    <property type="match status" value="1"/>
</dbReference>
<keyword evidence="4" id="KW-1185">Reference proteome</keyword>
<accession>A0A4R8MG34</accession>
<evidence type="ECO:0000256" key="1">
    <source>
        <dbReference type="PIRNR" id="PIRNR037226"/>
    </source>
</evidence>
<evidence type="ECO:0000313" key="3">
    <source>
        <dbReference type="EMBL" id="TDY62835.1"/>
    </source>
</evidence>
<dbReference type="GO" id="GO:0016805">
    <property type="term" value="F:dipeptidase activity"/>
    <property type="evidence" value="ECO:0007669"/>
    <property type="project" value="InterPro"/>
</dbReference>
<dbReference type="GO" id="GO:0005737">
    <property type="term" value="C:cytoplasm"/>
    <property type="evidence" value="ECO:0007669"/>
    <property type="project" value="TreeGrafter"/>
</dbReference>
<dbReference type="EMBL" id="SORI01000003">
    <property type="protein sequence ID" value="TDY62835.1"/>
    <property type="molecule type" value="Genomic_DNA"/>
</dbReference>
<dbReference type="NCBIfam" id="TIGR01891">
    <property type="entry name" value="amidohydrolases"/>
    <property type="match status" value="1"/>
</dbReference>
<dbReference type="SUPFAM" id="SSF55031">
    <property type="entry name" value="Bacterial exopeptidase dimerisation domain"/>
    <property type="match status" value="1"/>
</dbReference>
<dbReference type="InterPro" id="IPR052030">
    <property type="entry name" value="Peptidase_M20/M20A_hydrolases"/>
</dbReference>
<reference evidence="3 4" key="1">
    <citation type="submission" date="2019-03" db="EMBL/GenBank/DDBJ databases">
        <title>Genomic Encyclopedia of Type Strains, Phase IV (KMG-IV): sequencing the most valuable type-strain genomes for metagenomic binning, comparative biology and taxonomic classification.</title>
        <authorList>
            <person name="Goeker M."/>
        </authorList>
    </citation>
    <scope>NUCLEOTIDE SEQUENCE [LARGE SCALE GENOMIC DNA]</scope>
    <source>
        <strain evidence="3 4">DSM 25964</strain>
    </source>
</reference>
<dbReference type="Pfam" id="PF07687">
    <property type="entry name" value="M20_dimer"/>
    <property type="match status" value="1"/>
</dbReference>
<dbReference type="GO" id="GO:0071713">
    <property type="term" value="F:para-aminobenzoyl-glutamate hydrolase activity"/>
    <property type="evidence" value="ECO:0007669"/>
    <property type="project" value="TreeGrafter"/>
</dbReference>
<sequence length="390" mass="42001">MKNRIRNRVEEIRQELLQLSHNIHGCPETAFEEHRAALWQKELLERHGFTVEMPFCGMETAFRAVKRGQEGGPVVAFLSEYDALKGLGHACGHNIIAASAVGAGIALASALEDIAGEVQVIGTPGEEEGGGKIYMVERGCFAGVDFALMVHPNTKNLIGRGGLAAQGVRVEFLGRAAHSAVPDKGVNALTSLIAFFNGIDTLRQTWPNSAKINGIITRGGTASNVIPDLAEACFTVRASTKKELIAMYRDLNRVAEAAAMVTGAAFILEGEPVYAERYPNAAMGEAFKRNMESLGEIMEYPDPRERVGSSDVGNVSLELPAIHEYLAIADTSVAGHTAEFREAAVSPRGDDVVVLAAAGLALTGWDLLTDGDLREAAREEYRRNVLPFRD</sequence>
<dbReference type="PANTHER" id="PTHR30575:SF0">
    <property type="entry name" value="XAA-ARG DIPEPTIDASE"/>
    <property type="match status" value="1"/>
</dbReference>
<dbReference type="InterPro" id="IPR017439">
    <property type="entry name" value="Amidohydrolase"/>
</dbReference>
<organism evidence="3 4">
    <name type="scientific">Aminivibrio pyruvatiphilus</name>
    <dbReference type="NCBI Taxonomy" id="1005740"/>
    <lineage>
        <taxon>Bacteria</taxon>
        <taxon>Thermotogati</taxon>
        <taxon>Synergistota</taxon>
        <taxon>Synergistia</taxon>
        <taxon>Synergistales</taxon>
        <taxon>Aminobacteriaceae</taxon>
        <taxon>Aminivibrio</taxon>
    </lineage>
</organism>
<dbReference type="Gene3D" id="3.40.630.10">
    <property type="entry name" value="Zn peptidases"/>
    <property type="match status" value="1"/>
</dbReference>
<dbReference type="GO" id="GO:0046657">
    <property type="term" value="P:folic acid catabolic process"/>
    <property type="evidence" value="ECO:0007669"/>
    <property type="project" value="TreeGrafter"/>
</dbReference>
<dbReference type="Pfam" id="PF01546">
    <property type="entry name" value="Peptidase_M20"/>
    <property type="match status" value="1"/>
</dbReference>
<feature type="domain" description="Peptidase M20 dimerisation" evidence="2">
    <location>
        <begin position="166"/>
        <end position="252"/>
    </location>
</feature>
<dbReference type="OrthoDB" id="9781032at2"/>